<reference evidence="3" key="1">
    <citation type="submission" date="2020-04" db="EMBL/GenBank/DDBJ databases">
        <authorList>
            <person name="Alioto T."/>
            <person name="Alioto T."/>
            <person name="Gomez Garrido J."/>
        </authorList>
    </citation>
    <scope>NUCLEOTIDE SEQUENCE</scope>
    <source>
        <strain evidence="3">A484AB</strain>
    </source>
</reference>
<keyword evidence="4" id="KW-1185">Reference proteome</keyword>
<gene>
    <name evidence="3" type="ORF">PACLA_8A010507</name>
</gene>
<evidence type="ECO:0000313" key="3">
    <source>
        <dbReference type="EMBL" id="CAB3997046.1"/>
    </source>
</evidence>
<feature type="non-terminal residue" evidence="3">
    <location>
        <position position="236"/>
    </location>
</feature>
<evidence type="ECO:0000256" key="2">
    <source>
        <dbReference type="SAM" id="MobiDB-lite"/>
    </source>
</evidence>
<dbReference type="Proteomes" id="UP001152795">
    <property type="component" value="Unassembled WGS sequence"/>
</dbReference>
<dbReference type="OrthoDB" id="28818at2759"/>
<sequence>MYANVEVTTSTLAYIMKSKGQSLLKAKTSQLVNSIQALNELVEKIKDLELDFNIKISALTQEVSSIQNKRKAYANESLLHENRELKDENKSLLQKVANLSFIVSDLNTKLKESENEKQSLVTVLKLVNLDQSTHDQNSHGTWKTQCRSMNKDQHLSTRSQDSEVVTRNAFDVLSDTGGNETNIYDYDDDRSKVDDLSSIATSQRESQRSIADNESSNSRPANKSTKHQQKRHANGS</sequence>
<proteinExistence type="predicted"/>
<feature type="region of interest" description="Disordered" evidence="2">
    <location>
        <begin position="133"/>
        <end position="162"/>
    </location>
</feature>
<feature type="compositionally biased region" description="Basic residues" evidence="2">
    <location>
        <begin position="224"/>
        <end position="236"/>
    </location>
</feature>
<feature type="region of interest" description="Disordered" evidence="2">
    <location>
        <begin position="194"/>
        <end position="236"/>
    </location>
</feature>
<feature type="compositionally biased region" description="Polar residues" evidence="2">
    <location>
        <begin position="138"/>
        <end position="148"/>
    </location>
</feature>
<feature type="coiled-coil region" evidence="1">
    <location>
        <begin position="31"/>
        <end position="123"/>
    </location>
</feature>
<evidence type="ECO:0000256" key="1">
    <source>
        <dbReference type="SAM" id="Coils"/>
    </source>
</evidence>
<dbReference type="AlphaFoldDB" id="A0A7D9E2A2"/>
<organism evidence="3 4">
    <name type="scientific">Paramuricea clavata</name>
    <name type="common">Red gorgonian</name>
    <name type="synonym">Violescent sea-whip</name>
    <dbReference type="NCBI Taxonomy" id="317549"/>
    <lineage>
        <taxon>Eukaryota</taxon>
        <taxon>Metazoa</taxon>
        <taxon>Cnidaria</taxon>
        <taxon>Anthozoa</taxon>
        <taxon>Octocorallia</taxon>
        <taxon>Malacalcyonacea</taxon>
        <taxon>Plexauridae</taxon>
        <taxon>Paramuricea</taxon>
    </lineage>
</organism>
<keyword evidence="1" id="KW-0175">Coiled coil</keyword>
<evidence type="ECO:0000313" key="4">
    <source>
        <dbReference type="Proteomes" id="UP001152795"/>
    </source>
</evidence>
<accession>A0A7D9E2A2</accession>
<dbReference type="EMBL" id="CACRXK020003008">
    <property type="protein sequence ID" value="CAB3997046.1"/>
    <property type="molecule type" value="Genomic_DNA"/>
</dbReference>
<feature type="compositionally biased region" description="Polar residues" evidence="2">
    <location>
        <begin position="199"/>
        <end position="223"/>
    </location>
</feature>
<protein>
    <submittedName>
        <fullName evidence="3">Uncharacterized protein</fullName>
    </submittedName>
</protein>
<comment type="caution">
    <text evidence="3">The sequence shown here is derived from an EMBL/GenBank/DDBJ whole genome shotgun (WGS) entry which is preliminary data.</text>
</comment>
<name>A0A7D9E2A2_PARCT</name>